<sequence length="114" mass="12544">MPVPSAPMNIPAFDPSKSDAGAMGWCDDMDTLAALFKWTDFEQLCRVEGARKVTQRIGMTTGIHQIKFGLVSGPSFVSFILRRGILVSGYVKLVCTEVTKPRNIVSTQAEKYLC</sequence>
<proteinExistence type="predicted"/>
<protein>
    <submittedName>
        <fullName evidence="1">Uncharacterized protein</fullName>
    </submittedName>
</protein>
<dbReference type="AlphaFoldDB" id="A0A9P0Q4F6"/>
<dbReference type="Proteomes" id="UP001152888">
    <property type="component" value="Unassembled WGS sequence"/>
</dbReference>
<comment type="caution">
    <text evidence="1">The sequence shown here is derived from an EMBL/GenBank/DDBJ whole genome shotgun (WGS) entry which is preliminary data.</text>
</comment>
<dbReference type="OrthoDB" id="6773961at2759"/>
<dbReference type="EMBL" id="CAKOFQ010007814">
    <property type="protein sequence ID" value="CAH2008507.1"/>
    <property type="molecule type" value="Genomic_DNA"/>
</dbReference>
<evidence type="ECO:0000313" key="2">
    <source>
        <dbReference type="Proteomes" id="UP001152888"/>
    </source>
</evidence>
<keyword evidence="2" id="KW-1185">Reference proteome</keyword>
<organism evidence="1 2">
    <name type="scientific">Acanthoscelides obtectus</name>
    <name type="common">Bean weevil</name>
    <name type="synonym">Bruchus obtectus</name>
    <dbReference type="NCBI Taxonomy" id="200917"/>
    <lineage>
        <taxon>Eukaryota</taxon>
        <taxon>Metazoa</taxon>
        <taxon>Ecdysozoa</taxon>
        <taxon>Arthropoda</taxon>
        <taxon>Hexapoda</taxon>
        <taxon>Insecta</taxon>
        <taxon>Pterygota</taxon>
        <taxon>Neoptera</taxon>
        <taxon>Endopterygota</taxon>
        <taxon>Coleoptera</taxon>
        <taxon>Polyphaga</taxon>
        <taxon>Cucujiformia</taxon>
        <taxon>Chrysomeloidea</taxon>
        <taxon>Chrysomelidae</taxon>
        <taxon>Bruchinae</taxon>
        <taxon>Bruchini</taxon>
        <taxon>Acanthoscelides</taxon>
    </lineage>
</organism>
<gene>
    <name evidence="1" type="ORF">ACAOBT_LOCUS30285</name>
</gene>
<name>A0A9P0Q4F6_ACAOB</name>
<accession>A0A9P0Q4F6</accession>
<evidence type="ECO:0000313" key="1">
    <source>
        <dbReference type="EMBL" id="CAH2008507.1"/>
    </source>
</evidence>
<reference evidence="1" key="1">
    <citation type="submission" date="2022-03" db="EMBL/GenBank/DDBJ databases">
        <authorList>
            <person name="Sayadi A."/>
        </authorList>
    </citation>
    <scope>NUCLEOTIDE SEQUENCE</scope>
</reference>